<keyword evidence="4" id="KW-1185">Reference proteome</keyword>
<evidence type="ECO:0000256" key="2">
    <source>
        <dbReference type="SAM" id="Phobius"/>
    </source>
</evidence>
<dbReference type="KEGG" id="msil:METEAL_36140"/>
<gene>
    <name evidence="3" type="ORF">METEAL_36140</name>
</gene>
<keyword evidence="2" id="KW-0472">Membrane</keyword>
<dbReference type="EMBL" id="AP027080">
    <property type="protein sequence ID" value="BDU74440.1"/>
    <property type="molecule type" value="Genomic_DNA"/>
</dbReference>
<dbReference type="Proteomes" id="UP001238179">
    <property type="component" value="Chromosome"/>
</dbReference>
<evidence type="ECO:0000256" key="1">
    <source>
        <dbReference type="SAM" id="MobiDB-lite"/>
    </source>
</evidence>
<reference evidence="4" key="1">
    <citation type="journal article" date="2023" name="Int. J. Syst. Evol. Microbiol.">
        <title>Mesoterricola silvestris gen. nov., sp. nov., Mesoterricola sediminis sp. nov., Geothrix oryzae sp. nov., Geothrix edaphica sp. nov., Geothrix rubra sp. nov., and Geothrix limicola sp. nov., six novel members of Acidobacteriota isolated from soils.</title>
        <authorList>
            <person name="Itoh H."/>
            <person name="Sugisawa Y."/>
            <person name="Mise K."/>
            <person name="Xu Z."/>
            <person name="Kuniyasu M."/>
            <person name="Ushijima N."/>
            <person name="Kawano K."/>
            <person name="Kobayashi E."/>
            <person name="Shiratori Y."/>
            <person name="Masuda Y."/>
            <person name="Senoo K."/>
        </authorList>
    </citation>
    <scope>NUCLEOTIDE SEQUENCE [LARGE SCALE GENOMIC DNA]</scope>
    <source>
        <strain evidence="4">W79</strain>
    </source>
</reference>
<name>A0AA48GRN1_9BACT</name>
<dbReference type="RefSeq" id="WP_316413116.1">
    <property type="nucleotide sequence ID" value="NZ_AP027080.1"/>
</dbReference>
<evidence type="ECO:0000313" key="4">
    <source>
        <dbReference type="Proteomes" id="UP001238179"/>
    </source>
</evidence>
<protein>
    <submittedName>
        <fullName evidence="3">Uncharacterized protein</fullName>
    </submittedName>
</protein>
<organism evidence="3 4">
    <name type="scientific">Mesoterricola silvestris</name>
    <dbReference type="NCBI Taxonomy" id="2927979"/>
    <lineage>
        <taxon>Bacteria</taxon>
        <taxon>Pseudomonadati</taxon>
        <taxon>Acidobacteriota</taxon>
        <taxon>Holophagae</taxon>
        <taxon>Holophagales</taxon>
        <taxon>Holophagaceae</taxon>
        <taxon>Mesoterricola</taxon>
    </lineage>
</organism>
<keyword evidence="2" id="KW-0812">Transmembrane</keyword>
<feature type="transmembrane region" description="Helical" evidence="2">
    <location>
        <begin position="6"/>
        <end position="23"/>
    </location>
</feature>
<sequence>MIPKRYLFASMFIAAMLMLLAVVQAPRSTREGGAVVATGAVEQTLDTFETLAECRLQDGWTPRFQGAQDPDQEQPWPYGGGFGTPWEPASAYLADQGLALNGPGGHSEVTLWRGLEWRHYRFDAPIASARLDPAKGNRLLVTLTLGQDRFETRLMEIPEGRVLWATESGPWSRFSWDGRAVLLGLRAPQPEAALLLATLPAEAERPASTLAAWDEKALPPPPRGWPTRQEQLWDDGQDLPGARLLTPWQPGARLWFPARDRLWVGGGGQWTLWTLEDGTWRREATGPGQLQAQPPLRMALDVPGRKGEPAVRKTSRPDRAEWTDVPAGAEPWPAYDPAWAWWREDLAATAWDQRWGKGTADLPPERQRQALLRAFRPEWRTARGLRASVKGWIPDGPEIALREATESAWVWVGERALLVRLQPTLRLKSVKTALKR</sequence>
<evidence type="ECO:0000313" key="3">
    <source>
        <dbReference type="EMBL" id="BDU74440.1"/>
    </source>
</evidence>
<keyword evidence="2" id="KW-1133">Transmembrane helix</keyword>
<proteinExistence type="predicted"/>
<accession>A0AA48GRN1</accession>
<feature type="compositionally biased region" description="Basic and acidic residues" evidence="1">
    <location>
        <begin position="303"/>
        <end position="322"/>
    </location>
</feature>
<dbReference type="AlphaFoldDB" id="A0AA48GRN1"/>
<feature type="region of interest" description="Disordered" evidence="1">
    <location>
        <begin position="301"/>
        <end position="328"/>
    </location>
</feature>